<dbReference type="InterPro" id="IPR011598">
    <property type="entry name" value="bHLH_dom"/>
</dbReference>
<dbReference type="SUPFAM" id="SSF47459">
    <property type="entry name" value="HLH, helix-loop-helix DNA-binding domain"/>
    <property type="match status" value="2"/>
</dbReference>
<evidence type="ECO:0000256" key="1">
    <source>
        <dbReference type="ARBA" id="ARBA00004123"/>
    </source>
</evidence>
<evidence type="ECO:0000256" key="3">
    <source>
        <dbReference type="ARBA" id="ARBA00023163"/>
    </source>
</evidence>
<evidence type="ECO:0000313" key="7">
    <source>
        <dbReference type="EMBL" id="TQD79151.1"/>
    </source>
</evidence>
<keyword evidence="2" id="KW-0805">Transcription regulation</keyword>
<dbReference type="Gene3D" id="4.10.280.10">
    <property type="entry name" value="Helix-loop-helix DNA-binding domain"/>
    <property type="match status" value="2"/>
</dbReference>
<dbReference type="EMBL" id="VIEB01000870">
    <property type="protein sequence ID" value="TQD79151.1"/>
    <property type="molecule type" value="Genomic_DNA"/>
</dbReference>
<dbReference type="GO" id="GO:0003700">
    <property type="term" value="F:DNA-binding transcription factor activity"/>
    <property type="evidence" value="ECO:0007669"/>
    <property type="project" value="TreeGrafter"/>
</dbReference>
<dbReference type="FunFam" id="4.10.280.10:FF:000002">
    <property type="entry name" value="Basic helix-loop-helix transcription factor"/>
    <property type="match status" value="2"/>
</dbReference>
<keyword evidence="4" id="KW-0539">Nucleus</keyword>
<dbReference type="SMART" id="SM00353">
    <property type="entry name" value="HLH"/>
    <property type="match status" value="2"/>
</dbReference>
<proteinExistence type="predicted"/>
<feature type="compositionally biased region" description="Basic and acidic residues" evidence="5">
    <location>
        <begin position="212"/>
        <end position="227"/>
    </location>
</feature>
<keyword evidence="3" id="KW-0804">Transcription</keyword>
<feature type="domain" description="BHLH" evidence="6">
    <location>
        <begin position="236"/>
        <end position="286"/>
    </location>
</feature>
<reference evidence="7 8" key="1">
    <citation type="journal article" date="2019" name="G3 (Bethesda)">
        <title>Sequencing of a Wild Apple (Malus baccata) Genome Unravels the Differences Between Cultivated and Wild Apple Species Regarding Disease Resistance and Cold Tolerance.</title>
        <authorList>
            <person name="Chen X."/>
        </authorList>
    </citation>
    <scope>NUCLEOTIDE SEQUENCE [LARGE SCALE GENOMIC DNA]</scope>
    <source>
        <strain evidence="8">cv. Shandingzi</strain>
        <tissue evidence="7">Leaves</tissue>
    </source>
</reference>
<comment type="subcellular location">
    <subcellularLocation>
        <location evidence="1">Nucleus</location>
    </subcellularLocation>
</comment>
<feature type="compositionally biased region" description="Polar residues" evidence="5">
    <location>
        <begin position="523"/>
        <end position="538"/>
    </location>
</feature>
<evidence type="ECO:0000256" key="2">
    <source>
        <dbReference type="ARBA" id="ARBA00023015"/>
    </source>
</evidence>
<evidence type="ECO:0000256" key="5">
    <source>
        <dbReference type="SAM" id="MobiDB-lite"/>
    </source>
</evidence>
<organism evidence="7 8">
    <name type="scientific">Malus baccata</name>
    <name type="common">Siberian crab apple</name>
    <name type="synonym">Pyrus baccata</name>
    <dbReference type="NCBI Taxonomy" id="106549"/>
    <lineage>
        <taxon>Eukaryota</taxon>
        <taxon>Viridiplantae</taxon>
        <taxon>Streptophyta</taxon>
        <taxon>Embryophyta</taxon>
        <taxon>Tracheophyta</taxon>
        <taxon>Spermatophyta</taxon>
        <taxon>Magnoliopsida</taxon>
        <taxon>eudicotyledons</taxon>
        <taxon>Gunneridae</taxon>
        <taxon>Pentapetalae</taxon>
        <taxon>rosids</taxon>
        <taxon>fabids</taxon>
        <taxon>Rosales</taxon>
        <taxon>Rosaceae</taxon>
        <taxon>Amygdaloideae</taxon>
        <taxon>Maleae</taxon>
        <taxon>Malus</taxon>
    </lineage>
</organism>
<dbReference type="GO" id="GO:0005634">
    <property type="term" value="C:nucleus"/>
    <property type="evidence" value="ECO:0007669"/>
    <property type="project" value="UniProtKB-SubCell"/>
</dbReference>
<dbReference type="Pfam" id="PF00010">
    <property type="entry name" value="HLH"/>
    <property type="match status" value="2"/>
</dbReference>
<feature type="compositionally biased region" description="Basic and acidic residues" evidence="5">
    <location>
        <begin position="539"/>
        <end position="553"/>
    </location>
</feature>
<comment type="caution">
    <text evidence="7">The sequence shown here is derived from an EMBL/GenBank/DDBJ whole genome shotgun (WGS) entry which is preliminary data.</text>
</comment>
<protein>
    <recommendedName>
        <fullName evidence="6">BHLH domain-containing protein</fullName>
    </recommendedName>
</protein>
<dbReference type="Proteomes" id="UP000315295">
    <property type="component" value="Unassembled WGS sequence"/>
</dbReference>
<feature type="compositionally biased region" description="Basic and acidic residues" evidence="5">
    <location>
        <begin position="179"/>
        <end position="195"/>
    </location>
</feature>
<accession>A0A540KY53</accession>
<dbReference type="PANTHER" id="PTHR12565:SF456">
    <property type="entry name" value="BHLH DOMAIN-CONTAINING PROTEIN"/>
    <property type="match status" value="1"/>
</dbReference>
<feature type="compositionally biased region" description="Polar residues" evidence="5">
    <location>
        <begin position="196"/>
        <end position="211"/>
    </location>
</feature>
<dbReference type="PROSITE" id="PS50888">
    <property type="entry name" value="BHLH"/>
    <property type="match status" value="2"/>
</dbReference>
<sequence length="757" mass="83146">MNRALPEMLNCMNAPGTFIAGNCTDMTVLERQRARMKWQQSDHHDQQQQQIQYNFGGGELSGVFSLPIHAQGLQGFLSGNRAVKPDPSSENGWAELGFGSCGLVMNNNGTAGFEGMGNALNNNISRTFSCPPTVAAEKTSGDTVLSQKLSLPAGKESFKKRKADKVQINKAAAAAESDSTEKRMKSCAEKGESKITEQTSTKNNDGESSGDTSKDNSKASEVQKPDYIHVRARRGQATDSHSLAERVRREKISERMKYLQDLVPGCNKITGKAGMLDEIINYVQSLQRQVEFLSMKLAAVNPRLDFNIDDLFAKEKCPKICLCFFSVMNRALPEMLNCMNAPGTFIAGNCTDMTVLERQRARMKWQQSDHHDQQQQQIQYNFGGGELSGVFSLPIHAQGLQGFLSGNRAVKPDPSSENGWAELGFGSCGLVMNNNGTAGFEGMGNALNNNISRTFSCPPTVAAEKTSGDTVLSQKLSLPAGKESFKKRKADKVQINKAAAAAESDSTEKRMKSCAEKGESKITEQTSTKNNDGESSGDTSKDNSKASEVQKPDYIHVRARRGQATDSHSLAERVRREKISERMKYLQDLVPGCNKITGKAGMLDEIINYVQSLQRQVEFLSMKLAAVNPRLDFNIDDLFAKEMFPTCAANFPTMGMSSEMTNSVYLQLNPMQQLVSSSGLDMGLNSTDLALRRTISAPSSIPEPFLDTSCFTQAQPRAIWDADLQNIFNVEFQQGRSSFQSQPFTGSIEDSNLKMEM</sequence>
<evidence type="ECO:0000256" key="4">
    <source>
        <dbReference type="ARBA" id="ARBA00023242"/>
    </source>
</evidence>
<feature type="domain" description="BHLH" evidence="6">
    <location>
        <begin position="563"/>
        <end position="613"/>
    </location>
</feature>
<dbReference type="InterPro" id="IPR024097">
    <property type="entry name" value="bHLH_ZIP_TF"/>
</dbReference>
<dbReference type="PANTHER" id="PTHR12565">
    <property type="entry name" value="STEROL REGULATORY ELEMENT-BINDING PROTEIN"/>
    <property type="match status" value="1"/>
</dbReference>
<feature type="compositionally biased region" description="Basic and acidic residues" evidence="5">
    <location>
        <begin position="506"/>
        <end position="522"/>
    </location>
</feature>
<dbReference type="InterPro" id="IPR036638">
    <property type="entry name" value="HLH_DNA-bd_sf"/>
</dbReference>
<evidence type="ECO:0000259" key="6">
    <source>
        <dbReference type="PROSITE" id="PS50888"/>
    </source>
</evidence>
<feature type="region of interest" description="Disordered" evidence="5">
    <location>
        <begin position="499"/>
        <end position="553"/>
    </location>
</feature>
<evidence type="ECO:0000313" key="8">
    <source>
        <dbReference type="Proteomes" id="UP000315295"/>
    </source>
</evidence>
<gene>
    <name evidence="7" type="ORF">C1H46_035279</name>
</gene>
<dbReference type="STRING" id="106549.A0A540KY53"/>
<dbReference type="GO" id="GO:0046983">
    <property type="term" value="F:protein dimerization activity"/>
    <property type="evidence" value="ECO:0007669"/>
    <property type="project" value="InterPro"/>
</dbReference>
<keyword evidence="8" id="KW-1185">Reference proteome</keyword>
<dbReference type="AlphaFoldDB" id="A0A540KY53"/>
<name>A0A540KY53_MALBA</name>
<dbReference type="CDD" id="cd18919">
    <property type="entry name" value="bHLH_AtBPE_like"/>
    <property type="match status" value="2"/>
</dbReference>
<feature type="region of interest" description="Disordered" evidence="5">
    <location>
        <begin position="172"/>
        <end position="227"/>
    </location>
</feature>